<feature type="transmembrane region" description="Helical" evidence="1">
    <location>
        <begin position="888"/>
        <end position="909"/>
    </location>
</feature>
<proteinExistence type="predicted"/>
<evidence type="ECO:0008006" key="4">
    <source>
        <dbReference type="Google" id="ProtNLM"/>
    </source>
</evidence>
<feature type="transmembrane region" description="Helical" evidence="1">
    <location>
        <begin position="719"/>
        <end position="743"/>
    </location>
</feature>
<feature type="transmembrane region" description="Helical" evidence="1">
    <location>
        <begin position="359"/>
        <end position="379"/>
    </location>
</feature>
<feature type="transmembrane region" description="Helical" evidence="1">
    <location>
        <begin position="428"/>
        <end position="450"/>
    </location>
</feature>
<evidence type="ECO:0000256" key="1">
    <source>
        <dbReference type="SAM" id="Phobius"/>
    </source>
</evidence>
<feature type="transmembrane region" description="Helical" evidence="1">
    <location>
        <begin position="596"/>
        <end position="617"/>
    </location>
</feature>
<organism evidence="2 3">
    <name type="scientific">Magnusiomyces paraingens</name>
    <dbReference type="NCBI Taxonomy" id="2606893"/>
    <lineage>
        <taxon>Eukaryota</taxon>
        <taxon>Fungi</taxon>
        <taxon>Dikarya</taxon>
        <taxon>Ascomycota</taxon>
        <taxon>Saccharomycotina</taxon>
        <taxon>Dipodascomycetes</taxon>
        <taxon>Dipodascales</taxon>
        <taxon>Dipodascaceae</taxon>
        <taxon>Magnusiomyces</taxon>
    </lineage>
</organism>
<dbReference type="RefSeq" id="XP_031853132.1">
    <property type="nucleotide sequence ID" value="XM_031997241.1"/>
</dbReference>
<keyword evidence="1" id="KW-0812">Transmembrane</keyword>
<dbReference type="Proteomes" id="UP000398389">
    <property type="component" value="Unassembled WGS sequence"/>
</dbReference>
<gene>
    <name evidence="2" type="ORF">SAPINGB_P002523</name>
</gene>
<name>A0A5E8BEC6_9ASCO</name>
<feature type="transmembrane region" description="Helical" evidence="1">
    <location>
        <begin position="391"/>
        <end position="408"/>
    </location>
</feature>
<feature type="transmembrane region" description="Helical" evidence="1">
    <location>
        <begin position="775"/>
        <end position="794"/>
    </location>
</feature>
<dbReference type="GeneID" id="43581341"/>
<dbReference type="OrthoDB" id="1932925at2759"/>
<keyword evidence="1" id="KW-0472">Membrane</keyword>
<feature type="transmembrane region" description="Helical" evidence="1">
    <location>
        <begin position="815"/>
        <end position="838"/>
    </location>
</feature>
<sequence>MNQYTLATQNGPDHDKIPSTLTSNCDSILKYGRYIDDVNESPSGWQPDGCAMKTYHSIYEDDLNTCFKPGDEVIFFGDSTVRQVYWGFVNTLYRGYLQKMDNHADLQVSFNGVTVTLYWSSYFNETNADIIRNISRDGFNSEHKIKAQEFHKDKTYKPKTYLYMSAGSWFAGKENPSEVATKYRANTIDIFKDIDNRVDDAFEAVYFSPPLIPHYDSLDKNRQISMTHSQIHSIEEIADELFNYVRTNETVKDRINPALYSGGVRYRTQKDRTDEISAYYVPVFNELSAENHQGIHDDMGIHFAEHGFLLQANILLNHICNDRIAQEMGRPPAGATCCVQYDDYKYNVESTIFPSIHRILDKALLIVPLFALVFSAYRFNPEMAIPVLKTVINSVVVQGIVTAWARISNETQLISKVSIYYSSTEMTVWLQIWSLTSILSIVFFNQCFCYGIESLETNNKGKLHYRLSIPLLLELQGVCVSLLLIIQFTGYNLIPHIFDGELYTRVLMSIWSLVELYAFCLKYFDSFKPIQIDGHVPLAAATLKQAYSLPLPVFSKSMARVVTLPMLLSTSVTYSTRNSLPGNFPQSYIDPACKIVFWYIFIYFGFPIINLMSQVSFETDNEELEVFKSHAQTKHKLTNTYLITQTFFLIIGSSIPQLIAPMILNLIEIDVFNSSLRAFISIFEDFWIMLFAVWEALYSCTQVYHYNQNISDTIYPGPMATTAAGVCLVCLFDIGKFAFAYYLPKSESGATHPISFIDRHQKLYELLLDVRGRDYNTLIHGIFVLCGITAYIILRLGLLRYTRKELHSQHNNTQYYYMGCWIYIAKFSYEILELYPYIFLAVSGTVRLHYLPTGVIHSSLVTRTYYFVSRNFVFPYFKWKIAEKTRKIASVALGLSVLILLAQCCASVWNDRGLKVNRRRGNQISTANKVDLSSRIEKNV</sequence>
<feature type="transmembrane region" description="Helical" evidence="1">
    <location>
        <begin position="471"/>
        <end position="494"/>
    </location>
</feature>
<keyword evidence="3" id="KW-1185">Reference proteome</keyword>
<protein>
    <recommendedName>
        <fullName evidence="4">Cas1p 10 TM acyl transferase domain-containing protein</fullName>
    </recommendedName>
</protein>
<accession>A0A5E8BEC6</accession>
<dbReference type="AlphaFoldDB" id="A0A5E8BEC6"/>
<feature type="transmembrane region" description="Helical" evidence="1">
    <location>
        <begin position="638"/>
        <end position="659"/>
    </location>
</feature>
<reference evidence="2 3" key="1">
    <citation type="submission" date="2019-09" db="EMBL/GenBank/DDBJ databases">
        <authorList>
            <person name="Brejova B."/>
        </authorList>
    </citation>
    <scope>NUCLEOTIDE SEQUENCE [LARGE SCALE GENOMIC DNA]</scope>
</reference>
<keyword evidence="1" id="KW-1133">Transmembrane helix</keyword>
<feature type="transmembrane region" description="Helical" evidence="1">
    <location>
        <begin position="679"/>
        <end position="698"/>
    </location>
</feature>
<dbReference type="EMBL" id="CABVLU010000002">
    <property type="protein sequence ID" value="VVT49945.1"/>
    <property type="molecule type" value="Genomic_DNA"/>
</dbReference>
<evidence type="ECO:0000313" key="2">
    <source>
        <dbReference type="EMBL" id="VVT49945.1"/>
    </source>
</evidence>
<evidence type="ECO:0000313" key="3">
    <source>
        <dbReference type="Proteomes" id="UP000398389"/>
    </source>
</evidence>